<evidence type="ECO:0000256" key="9">
    <source>
        <dbReference type="ARBA" id="ARBA00022490"/>
    </source>
</evidence>
<comment type="catalytic activity">
    <reaction evidence="1 14">
        <text>alpha-D-glucose = beta-D-glucose</text>
        <dbReference type="Rhea" id="RHEA:10264"/>
        <dbReference type="ChEBI" id="CHEBI:15903"/>
        <dbReference type="ChEBI" id="CHEBI:17925"/>
        <dbReference type="EC" id="5.1.3.3"/>
    </reaction>
</comment>
<evidence type="ECO:0000313" key="19">
    <source>
        <dbReference type="Proteomes" id="UP001213646"/>
    </source>
</evidence>
<dbReference type="GO" id="GO:0030246">
    <property type="term" value="F:carbohydrate binding"/>
    <property type="evidence" value="ECO:0007669"/>
    <property type="project" value="InterPro"/>
</dbReference>
<keyword evidence="9" id="KW-0963">Cytoplasm</keyword>
<dbReference type="PANTHER" id="PTHR10091:SF0">
    <property type="entry name" value="GALACTOSE MUTAROTASE"/>
    <property type="match status" value="1"/>
</dbReference>
<dbReference type="AlphaFoldDB" id="A0AAW6I9V9"/>
<dbReference type="EMBL" id="JAQPYX010000131">
    <property type="protein sequence ID" value="MDC7150591.1"/>
    <property type="molecule type" value="Genomic_DNA"/>
</dbReference>
<dbReference type="GO" id="GO:0004034">
    <property type="term" value="F:aldose 1-epimerase activity"/>
    <property type="evidence" value="ECO:0007669"/>
    <property type="project" value="UniProtKB-EC"/>
</dbReference>
<comment type="caution">
    <text evidence="18">The sequence shown here is derived from an EMBL/GenBank/DDBJ whole genome shotgun (WGS) entry which is preliminary data.</text>
</comment>
<evidence type="ECO:0000256" key="2">
    <source>
        <dbReference type="ARBA" id="ARBA00001913"/>
    </source>
</evidence>
<feature type="binding site" evidence="17">
    <location>
        <begin position="204"/>
        <end position="206"/>
    </location>
    <ligand>
        <name>beta-D-galactose</name>
        <dbReference type="ChEBI" id="CHEBI:27667"/>
    </ligand>
</feature>
<dbReference type="InterPro" id="IPR047215">
    <property type="entry name" value="Galactose_mutarotase-like"/>
</dbReference>
<evidence type="ECO:0000256" key="11">
    <source>
        <dbReference type="ARBA" id="ARBA00022837"/>
    </source>
</evidence>
<comment type="cofactor">
    <cofactor evidence="2">
        <name>Ca(2+)</name>
        <dbReference type="ChEBI" id="CHEBI:29108"/>
    </cofactor>
</comment>
<dbReference type="PIRSF" id="PIRSF005096">
    <property type="entry name" value="GALM"/>
    <property type="match status" value="1"/>
</dbReference>
<proteinExistence type="inferred from homology"/>
<dbReference type="InterPro" id="IPR015443">
    <property type="entry name" value="Aldose_1-epimerase"/>
</dbReference>
<evidence type="ECO:0000256" key="5">
    <source>
        <dbReference type="ARBA" id="ARBA00006206"/>
    </source>
</evidence>
<evidence type="ECO:0000256" key="4">
    <source>
        <dbReference type="ARBA" id="ARBA00005028"/>
    </source>
</evidence>
<dbReference type="Pfam" id="PF01263">
    <property type="entry name" value="Aldose_epim"/>
    <property type="match status" value="1"/>
</dbReference>
<name>A0AAW6I9V9_9BACT</name>
<feature type="binding site" evidence="17">
    <location>
        <begin position="107"/>
        <end position="108"/>
    </location>
    <ligand>
        <name>beta-D-galactose</name>
        <dbReference type="ChEBI" id="CHEBI:27667"/>
    </ligand>
</feature>
<dbReference type="GO" id="GO:0006006">
    <property type="term" value="P:glucose metabolic process"/>
    <property type="evidence" value="ECO:0007669"/>
    <property type="project" value="TreeGrafter"/>
</dbReference>
<dbReference type="SUPFAM" id="SSF74650">
    <property type="entry name" value="Galactose mutarotase-like"/>
    <property type="match status" value="1"/>
</dbReference>
<keyword evidence="13 14" id="KW-0119">Carbohydrate metabolism</keyword>
<dbReference type="FunFam" id="2.70.98.10:FF:000003">
    <property type="entry name" value="Aldose 1-epimerase"/>
    <property type="match status" value="1"/>
</dbReference>
<comment type="subcellular location">
    <subcellularLocation>
        <location evidence="3">Cytoplasm</location>
    </subcellularLocation>
</comment>
<feature type="binding site" evidence="16">
    <location>
        <position position="276"/>
    </location>
    <ligand>
        <name>beta-D-galactose</name>
        <dbReference type="ChEBI" id="CHEBI:27667"/>
    </ligand>
</feature>
<organism evidence="18 19">
    <name type="scientific">Parabacteroides johnsonii</name>
    <dbReference type="NCBI Taxonomy" id="387661"/>
    <lineage>
        <taxon>Bacteria</taxon>
        <taxon>Pseudomonadati</taxon>
        <taxon>Bacteroidota</taxon>
        <taxon>Bacteroidia</taxon>
        <taxon>Bacteroidales</taxon>
        <taxon>Tannerellaceae</taxon>
        <taxon>Parabacteroides</taxon>
    </lineage>
</organism>
<evidence type="ECO:0000256" key="17">
    <source>
        <dbReference type="PIRSR" id="PIRSR005096-3"/>
    </source>
</evidence>
<dbReference type="InterPro" id="IPR014718">
    <property type="entry name" value="GH-type_carb-bd"/>
</dbReference>
<keyword evidence="10" id="KW-0597">Phosphoprotein</keyword>
<evidence type="ECO:0000256" key="15">
    <source>
        <dbReference type="PIRSR" id="PIRSR005096-1"/>
    </source>
</evidence>
<evidence type="ECO:0000256" key="10">
    <source>
        <dbReference type="ARBA" id="ARBA00022553"/>
    </source>
</evidence>
<evidence type="ECO:0000256" key="14">
    <source>
        <dbReference type="PIRNR" id="PIRNR005096"/>
    </source>
</evidence>
<dbReference type="Proteomes" id="UP001213646">
    <property type="component" value="Unassembled WGS sequence"/>
</dbReference>
<accession>A0AAW6I9V9</accession>
<feature type="active site" description="Proton donor" evidence="15">
    <location>
        <position position="204"/>
    </location>
</feature>
<evidence type="ECO:0000256" key="8">
    <source>
        <dbReference type="ARBA" id="ARBA00014165"/>
    </source>
</evidence>
<evidence type="ECO:0000313" key="18">
    <source>
        <dbReference type="EMBL" id="MDC7150591.1"/>
    </source>
</evidence>
<sequence>MKRLCMAVMAMCVLLSCTEKKEEATLSGLMKSNFVSEVQGKPTALYVLKNQNGAEACVTNWGGRLVSVMVPDKDGKMTDVVLGYDNIQQYVDNPNNNYGGLIGRYGNRIANGKFSLNGVEYQLPLNNNGHCLHGGPEGYHTVVWDAKQVNDQSVELTYLSKDGEAGFPGNLNLKVTYTLTNDNAVDIKYEATTDKPTVVNLTNHSYFNLSGVPGSQILDHTLMIAADTYVPVDATLIPTGTLDPVEGTPMDLRTAVAIGAHIDEPFEQLTYGKGYDHNWVLNNNCDINVLAAKAVSAKSGIGLEVYTNEPGIQFYAGNAMTKDGDKGKLGVIYPHRGALCLETQHYPDSPNQPGFPSVVLRPGEKYFSECIYKFTVEK</sequence>
<gene>
    <name evidence="18" type="ORF">PQG89_14375</name>
</gene>
<comment type="subunit">
    <text evidence="6">Monomer.</text>
</comment>
<evidence type="ECO:0000256" key="6">
    <source>
        <dbReference type="ARBA" id="ARBA00011245"/>
    </source>
</evidence>
<comment type="pathway">
    <text evidence="4 14">Carbohydrate metabolism; hexose metabolism.</text>
</comment>
<feature type="active site" description="Proton acceptor" evidence="15">
    <location>
        <position position="342"/>
    </location>
</feature>
<evidence type="ECO:0000256" key="13">
    <source>
        <dbReference type="ARBA" id="ARBA00023277"/>
    </source>
</evidence>
<dbReference type="InterPro" id="IPR011013">
    <property type="entry name" value="Gal_mutarotase_sf_dom"/>
</dbReference>
<keyword evidence="12 14" id="KW-0413">Isomerase</keyword>
<dbReference type="Gene3D" id="2.70.98.10">
    <property type="match status" value="1"/>
</dbReference>
<dbReference type="InterPro" id="IPR008183">
    <property type="entry name" value="Aldose_1/G6P_1-epimerase"/>
</dbReference>
<evidence type="ECO:0000256" key="7">
    <source>
        <dbReference type="ARBA" id="ARBA00013185"/>
    </source>
</evidence>
<dbReference type="CDD" id="cd09019">
    <property type="entry name" value="galactose_mutarotase_like"/>
    <property type="match status" value="1"/>
</dbReference>
<protein>
    <recommendedName>
        <fullName evidence="8 14">Aldose 1-epimerase</fullName>
        <ecNumber evidence="7 14">5.1.3.3</ecNumber>
    </recommendedName>
</protein>
<evidence type="ECO:0000256" key="16">
    <source>
        <dbReference type="PIRSR" id="PIRSR005096-2"/>
    </source>
</evidence>
<reference evidence="18" key="1">
    <citation type="submission" date="2023-01" db="EMBL/GenBank/DDBJ databases">
        <title>Exploring GABA producing Bacteroides strains toward improving mental health.</title>
        <authorList>
            <person name="Yousuf B."/>
            <person name="Bouhlel N.E."/>
            <person name="Mottawea W."/>
            <person name="Hammami R."/>
        </authorList>
    </citation>
    <scope>NUCLEOTIDE SEQUENCE</scope>
    <source>
        <strain evidence="18">UO.H1047</strain>
    </source>
</reference>
<dbReference type="GO" id="GO:0033499">
    <property type="term" value="P:galactose catabolic process via UDP-galactose, Leloir pathway"/>
    <property type="evidence" value="ECO:0007669"/>
    <property type="project" value="TreeGrafter"/>
</dbReference>
<comment type="similarity">
    <text evidence="5 14">Belongs to the aldose epimerase family.</text>
</comment>
<evidence type="ECO:0000256" key="3">
    <source>
        <dbReference type="ARBA" id="ARBA00004496"/>
    </source>
</evidence>
<keyword evidence="11" id="KW-0106">Calcium</keyword>
<dbReference type="PROSITE" id="PS00545">
    <property type="entry name" value="ALDOSE_1_EPIMERASE"/>
    <property type="match status" value="1"/>
</dbReference>
<evidence type="ECO:0000256" key="1">
    <source>
        <dbReference type="ARBA" id="ARBA00001614"/>
    </source>
</evidence>
<dbReference type="PROSITE" id="PS51257">
    <property type="entry name" value="PROKAR_LIPOPROTEIN"/>
    <property type="match status" value="1"/>
</dbReference>
<dbReference type="PANTHER" id="PTHR10091">
    <property type="entry name" value="ALDOSE-1-EPIMERASE"/>
    <property type="match status" value="1"/>
</dbReference>
<dbReference type="EC" id="5.1.3.3" evidence="7 14"/>
<dbReference type="InterPro" id="IPR018052">
    <property type="entry name" value="Ald1_epimerase_CS"/>
</dbReference>
<dbReference type="GO" id="GO:0005737">
    <property type="term" value="C:cytoplasm"/>
    <property type="evidence" value="ECO:0007669"/>
    <property type="project" value="UniProtKB-SubCell"/>
</dbReference>
<dbReference type="NCBIfam" id="NF008277">
    <property type="entry name" value="PRK11055.1"/>
    <property type="match status" value="1"/>
</dbReference>
<evidence type="ECO:0000256" key="12">
    <source>
        <dbReference type="ARBA" id="ARBA00023235"/>
    </source>
</evidence>
<dbReference type="RefSeq" id="WP_195484928.1">
    <property type="nucleotide sequence ID" value="NZ_CAKWFF010000001.1"/>
</dbReference>